<gene>
    <name evidence="1" type="ORF">ABC969_15675</name>
</gene>
<evidence type="ECO:0008006" key="3">
    <source>
        <dbReference type="Google" id="ProtNLM"/>
    </source>
</evidence>
<organism evidence="1 2">
    <name type="scientific">Sphingomonas qilianensis</name>
    <dbReference type="NCBI Taxonomy" id="1736690"/>
    <lineage>
        <taxon>Bacteria</taxon>
        <taxon>Pseudomonadati</taxon>
        <taxon>Pseudomonadota</taxon>
        <taxon>Alphaproteobacteria</taxon>
        <taxon>Sphingomonadales</taxon>
        <taxon>Sphingomonadaceae</taxon>
        <taxon>Sphingomonas</taxon>
    </lineage>
</organism>
<evidence type="ECO:0000313" key="2">
    <source>
        <dbReference type="Proteomes" id="UP001404104"/>
    </source>
</evidence>
<dbReference type="RefSeq" id="WP_345866105.1">
    <property type="nucleotide sequence ID" value="NZ_JBDIMF010000008.1"/>
</dbReference>
<dbReference type="Proteomes" id="UP001404104">
    <property type="component" value="Unassembled WGS sequence"/>
</dbReference>
<sequence>MARVPIIATTSVAAAPLTRERVRAADNEGGALGGFSKGAAGAAQALSAHSDVQEQLDVQLDNAATKRQDNIAATRLRELLRTGEDAYFSKQGFVAANARKPTEKAISDIRQELLSGLTTRRQRDMFSQSFDDRASSELVRIAEHANREIGVEEGRQSVARMSNAASDAVIHADEPELFARFVATGLGEIEAKAAEHGPDATRAAKKAYVSNIWTQVIDQKMTADPEAAARSYRDNYDNIEPSDRLKIEKALYHPLMERQGEADGDEIQATLEGGAPRIETAAPTKGAVKPVANGRAVVASVYPGARITSNYRSPDDPLSKANPTSWHTQSHGAVDVAPIKGMSFEQYVGGLKRAGYTIIEAKNEVGSGRSAHATGDHWHVVVGQPGSGQPAPAAPVGHPRRDDLGGLYQAIDARSDWSFERKKFARQAIEDRVSRNDRVIARSEEYAKDEAYRHIDALGDDYTSVSQIPAAVRRNLSAEALHSLTNQARQNAAPKPVEANGEVVTNLHQLIELDPDAFRKKDLRLYKQSMTRAEYDQVSTLQARMIAKPNAPEAVAHSRIWGMINRYAVDVNLDMKQTSKEGKPERKEAMRLFSVMQNYITALTGGERQPTDDELKKAFDNAVMPVVRGGAAIARFRDDALPTNSVAIPRAVQESLRARRKAVGLPYDDQTIARMYIQGAR</sequence>
<reference evidence="1 2" key="1">
    <citation type="submission" date="2024-05" db="EMBL/GenBank/DDBJ databases">
        <authorList>
            <person name="Liu Q."/>
            <person name="Xin Y.-H."/>
        </authorList>
    </citation>
    <scope>NUCLEOTIDE SEQUENCE [LARGE SCALE GENOMIC DNA]</scope>
    <source>
        <strain evidence="1 2">CGMCC 1.15349</strain>
    </source>
</reference>
<proteinExistence type="predicted"/>
<dbReference type="EMBL" id="JBDIMF010000008">
    <property type="protein sequence ID" value="MEN2787853.1"/>
    <property type="molecule type" value="Genomic_DNA"/>
</dbReference>
<name>A0ABU9XWC4_9SPHN</name>
<comment type="caution">
    <text evidence="1">The sequence shown here is derived from an EMBL/GenBank/DDBJ whole genome shotgun (WGS) entry which is preliminary data.</text>
</comment>
<protein>
    <recommendedName>
        <fullName evidence="3">Peptidase M15A C-terminal domain-containing protein</fullName>
    </recommendedName>
</protein>
<evidence type="ECO:0000313" key="1">
    <source>
        <dbReference type="EMBL" id="MEN2787853.1"/>
    </source>
</evidence>
<keyword evidence="2" id="KW-1185">Reference proteome</keyword>
<accession>A0ABU9XWC4</accession>